<evidence type="ECO:0000259" key="8">
    <source>
        <dbReference type="Pfam" id="PF04039"/>
    </source>
</evidence>
<dbReference type="GO" id="GO:0005886">
    <property type="term" value="C:plasma membrane"/>
    <property type="evidence" value="ECO:0007669"/>
    <property type="project" value="UniProtKB-SubCell"/>
</dbReference>
<dbReference type="EMBL" id="NWVK02000003">
    <property type="protein sequence ID" value="TVS92674.1"/>
    <property type="molecule type" value="Genomic_DNA"/>
</dbReference>
<dbReference type="NCBIfam" id="NF009162">
    <property type="entry name" value="PRK12508.1"/>
    <property type="match status" value="1"/>
</dbReference>
<organism evidence="9">
    <name type="scientific">Wolbachia pipientis</name>
    <dbReference type="NCBI Taxonomy" id="955"/>
    <lineage>
        <taxon>Bacteria</taxon>
        <taxon>Pseudomonadati</taxon>
        <taxon>Pseudomonadota</taxon>
        <taxon>Alphaproteobacteria</taxon>
        <taxon>Rickettsiales</taxon>
        <taxon>Anaplasmataceae</taxon>
        <taxon>Wolbachieae</taxon>
        <taxon>Wolbachia</taxon>
    </lineage>
</organism>
<dbReference type="PANTHER" id="PTHR33932">
    <property type="entry name" value="NA(+)/H(+) ANTIPORTER SUBUNIT B"/>
    <property type="match status" value="1"/>
</dbReference>
<feature type="transmembrane region" description="Helical" evidence="7">
    <location>
        <begin position="109"/>
        <end position="133"/>
    </location>
</feature>
<evidence type="ECO:0000256" key="6">
    <source>
        <dbReference type="ARBA" id="ARBA00023136"/>
    </source>
</evidence>
<proteinExistence type="inferred from homology"/>
<dbReference type="AlphaFoldDB" id="A0A6H2NV40"/>
<evidence type="ECO:0000256" key="1">
    <source>
        <dbReference type="ARBA" id="ARBA00004651"/>
    </source>
</evidence>
<dbReference type="OrthoDB" id="2085045at2"/>
<keyword evidence="6 7" id="KW-0472">Membrane</keyword>
<sequence length="139" mass="15097">MIKDSVLNAVTFLMIPFIILFGLYIQFHGDYTPGGGFQAGIIIASGIILYSMLFGVSTTLKAIPYSVIRLANVLGILIYGGTGVATTLLGQNFLSYDILSANNRTGQKLGIFLVELGVAFTVCSSMLIIYMNFARRKKQ</sequence>
<reference evidence="9" key="1">
    <citation type="submission" date="2019-07" db="EMBL/GenBank/DDBJ databases">
        <title>Genome assemblies of Wolbachia strains wAlbA and wAlbB in wild caught Aedes albopictus specimens.</title>
        <authorList>
            <person name="Kulkarni A."/>
            <person name="Yu W."/>
            <person name="Xue R.-D."/>
            <person name="Ma Y."/>
            <person name="Xu J."/>
        </authorList>
    </citation>
    <scope>NUCLEOTIDE SEQUENCE</scope>
    <source>
        <strain evidence="9">FL2016</strain>
    </source>
</reference>
<dbReference type="Pfam" id="PF04039">
    <property type="entry name" value="MnhB"/>
    <property type="match status" value="1"/>
</dbReference>
<evidence type="ECO:0000256" key="2">
    <source>
        <dbReference type="ARBA" id="ARBA00009425"/>
    </source>
</evidence>
<dbReference type="PANTHER" id="PTHR33932:SF4">
    <property type="entry name" value="NA(+)_H(+) ANTIPORTER SUBUNIT B"/>
    <property type="match status" value="1"/>
</dbReference>
<comment type="similarity">
    <text evidence="2">Belongs to the CPA3 antiporters (TC 2.A.63) subunit B family.</text>
</comment>
<feature type="transmembrane region" description="Helical" evidence="7">
    <location>
        <begin position="7"/>
        <end position="25"/>
    </location>
</feature>
<keyword evidence="4 7" id="KW-0812">Transmembrane</keyword>
<gene>
    <name evidence="9" type="ORF">COM43_000145</name>
</gene>
<keyword evidence="5 7" id="KW-1133">Transmembrane helix</keyword>
<feature type="domain" description="Na+/H+ antiporter MnhB subunit-related protein" evidence="8">
    <location>
        <begin position="6"/>
        <end position="127"/>
    </location>
</feature>
<feature type="transmembrane region" description="Helical" evidence="7">
    <location>
        <begin position="37"/>
        <end position="56"/>
    </location>
</feature>
<accession>A0A6H2NV40</accession>
<dbReference type="RefSeq" id="WP_096617046.1">
    <property type="nucleotide sequence ID" value="NZ_JACRYZ010000032.1"/>
</dbReference>
<keyword evidence="3" id="KW-1003">Cell membrane</keyword>
<evidence type="ECO:0000313" key="9">
    <source>
        <dbReference type="EMBL" id="TVS92674.1"/>
    </source>
</evidence>
<dbReference type="InterPro" id="IPR007182">
    <property type="entry name" value="MnhB"/>
</dbReference>
<evidence type="ECO:0000256" key="4">
    <source>
        <dbReference type="ARBA" id="ARBA00022692"/>
    </source>
</evidence>
<evidence type="ECO:0000256" key="3">
    <source>
        <dbReference type="ARBA" id="ARBA00022475"/>
    </source>
</evidence>
<evidence type="ECO:0000256" key="7">
    <source>
        <dbReference type="SAM" id="Phobius"/>
    </source>
</evidence>
<name>A0A6H2NV40_WOLPI</name>
<protein>
    <submittedName>
        <fullName evidence="9">Na(+)/H(+) antiporter subunit B</fullName>
    </submittedName>
</protein>
<dbReference type="Proteomes" id="UP000217566">
    <property type="component" value="Unassembled WGS sequence"/>
</dbReference>
<comment type="caution">
    <text evidence="9">The sequence shown here is derived from an EMBL/GenBank/DDBJ whole genome shotgun (WGS) entry which is preliminary data.</text>
</comment>
<dbReference type="InterPro" id="IPR050622">
    <property type="entry name" value="CPA3_antiporter_subunitB"/>
</dbReference>
<evidence type="ECO:0000256" key="5">
    <source>
        <dbReference type="ARBA" id="ARBA00022989"/>
    </source>
</evidence>
<comment type="subcellular location">
    <subcellularLocation>
        <location evidence="1">Cell membrane</location>
        <topology evidence="1">Multi-pass membrane protein</topology>
    </subcellularLocation>
</comment>
<feature type="transmembrane region" description="Helical" evidence="7">
    <location>
        <begin position="68"/>
        <end position="89"/>
    </location>
</feature>